<accession>A0A9W7TE58</accession>
<protein>
    <submittedName>
        <fullName evidence="1">Uncharacterized protein</fullName>
    </submittedName>
</protein>
<evidence type="ECO:0000313" key="1">
    <source>
        <dbReference type="EMBL" id="KAI7794841.1"/>
    </source>
</evidence>
<comment type="caution">
    <text evidence="1">The sequence shown here is derived from an EMBL/GenBank/DDBJ whole genome shotgun (WGS) entry which is preliminary data.</text>
</comment>
<organism evidence="1 2">
    <name type="scientific">Triplophysa rosa</name>
    <name type="common">Cave loach</name>
    <dbReference type="NCBI Taxonomy" id="992332"/>
    <lineage>
        <taxon>Eukaryota</taxon>
        <taxon>Metazoa</taxon>
        <taxon>Chordata</taxon>
        <taxon>Craniata</taxon>
        <taxon>Vertebrata</taxon>
        <taxon>Euteleostomi</taxon>
        <taxon>Actinopterygii</taxon>
        <taxon>Neopterygii</taxon>
        <taxon>Teleostei</taxon>
        <taxon>Ostariophysi</taxon>
        <taxon>Cypriniformes</taxon>
        <taxon>Nemacheilidae</taxon>
        <taxon>Triplophysa</taxon>
    </lineage>
</organism>
<sequence length="59" mass="6393">MDGGFIESLLRVASHNVLACQALEDSQNSHNHTAGVSLSLSPGMAWKTKQLISEQKVEQ</sequence>
<keyword evidence="2" id="KW-1185">Reference proteome</keyword>
<evidence type="ECO:0000313" key="2">
    <source>
        <dbReference type="Proteomes" id="UP001059041"/>
    </source>
</evidence>
<dbReference type="Proteomes" id="UP001059041">
    <property type="component" value="Linkage Group LG20"/>
</dbReference>
<proteinExistence type="predicted"/>
<dbReference type="EMBL" id="JAFHDT010000020">
    <property type="protein sequence ID" value="KAI7794841.1"/>
    <property type="molecule type" value="Genomic_DNA"/>
</dbReference>
<dbReference type="AlphaFoldDB" id="A0A9W7TE58"/>
<name>A0A9W7TE58_TRIRA</name>
<reference evidence="1" key="1">
    <citation type="submission" date="2021-02" db="EMBL/GenBank/DDBJ databases">
        <title>Comparative genomics reveals that relaxation of natural selection precedes convergent phenotypic evolution of cavefish.</title>
        <authorList>
            <person name="Peng Z."/>
        </authorList>
    </citation>
    <scope>NUCLEOTIDE SEQUENCE</scope>
    <source>
        <tissue evidence="1">Muscle</tissue>
    </source>
</reference>
<gene>
    <name evidence="1" type="ORF">IRJ41_002649</name>
</gene>